<dbReference type="eggNOG" id="COG3142">
    <property type="taxonomic scope" value="Bacteria"/>
</dbReference>
<dbReference type="InterPro" id="IPR005627">
    <property type="entry name" value="CutC-like"/>
</dbReference>
<dbReference type="AlphaFoldDB" id="I3Z0F1"/>
<keyword evidence="2" id="KW-0963">Cytoplasm</keyword>
<reference evidence="4" key="1">
    <citation type="submission" date="2012-06" db="EMBL/GenBank/DDBJ databases">
        <title>The complete genome of Belliella baltica DSM 15883.</title>
        <authorList>
            <person name="Lucas S."/>
            <person name="Copeland A."/>
            <person name="Lapidus A."/>
            <person name="Goodwin L."/>
            <person name="Pitluck S."/>
            <person name="Peters L."/>
            <person name="Mikhailova N."/>
            <person name="Davenport K."/>
            <person name="Kyrpides N."/>
            <person name="Mavromatis K."/>
            <person name="Pagani I."/>
            <person name="Ivanova N."/>
            <person name="Ovchinnikova G."/>
            <person name="Zeytun A."/>
            <person name="Detter J.C."/>
            <person name="Han C."/>
            <person name="Land M."/>
            <person name="Hauser L."/>
            <person name="Markowitz V."/>
            <person name="Cheng J.-F."/>
            <person name="Hugenholtz P."/>
            <person name="Woyke T."/>
            <person name="Wu D."/>
            <person name="Tindall B."/>
            <person name="Pomrenke H."/>
            <person name="Brambilla E."/>
            <person name="Klenk H.-P."/>
            <person name="Eisen J.A."/>
        </authorList>
    </citation>
    <scope>NUCLEOTIDE SEQUENCE [LARGE SCALE GENOMIC DNA]</scope>
    <source>
        <strain evidence="4">DSM 15883 / CIP 108006 / LMG 21964 / BA134</strain>
    </source>
</reference>
<gene>
    <name evidence="2" type="primary">cutC</name>
    <name evidence="3" type="ordered locus">Belba_0047</name>
</gene>
<dbReference type="EMBL" id="CP003281">
    <property type="protein sequence ID" value="AFL82719.1"/>
    <property type="molecule type" value="Genomic_DNA"/>
</dbReference>
<evidence type="ECO:0000313" key="4">
    <source>
        <dbReference type="Proteomes" id="UP000006050"/>
    </source>
</evidence>
<evidence type="ECO:0000256" key="2">
    <source>
        <dbReference type="HAMAP-Rule" id="MF_00795"/>
    </source>
</evidence>
<dbReference type="RefSeq" id="WP_014770736.1">
    <property type="nucleotide sequence ID" value="NC_018010.1"/>
</dbReference>
<dbReference type="PATRIC" id="fig|866536.3.peg.49"/>
<dbReference type="PANTHER" id="PTHR12598">
    <property type="entry name" value="COPPER HOMEOSTASIS PROTEIN CUTC"/>
    <property type="match status" value="1"/>
</dbReference>
<dbReference type="InterPro" id="IPR036822">
    <property type="entry name" value="CutC-like_dom_sf"/>
</dbReference>
<name>I3Z0F1_BELBD</name>
<dbReference type="STRING" id="866536.Belba_0047"/>
<dbReference type="Proteomes" id="UP000006050">
    <property type="component" value="Chromosome"/>
</dbReference>
<keyword evidence="4" id="KW-1185">Reference proteome</keyword>
<comment type="similarity">
    <text evidence="1 2">Belongs to the CutC family.</text>
</comment>
<accession>I3Z0F1</accession>
<dbReference type="Pfam" id="PF03932">
    <property type="entry name" value="CutC"/>
    <property type="match status" value="1"/>
</dbReference>
<dbReference type="HOGENOM" id="CLU_050555_3_2_10"/>
<dbReference type="SUPFAM" id="SSF110395">
    <property type="entry name" value="CutC-like"/>
    <property type="match status" value="1"/>
</dbReference>
<organism evidence="3 4">
    <name type="scientific">Belliella baltica (strain DSM 15883 / CIP 108006 / LMG 21964 / BA134)</name>
    <dbReference type="NCBI Taxonomy" id="866536"/>
    <lineage>
        <taxon>Bacteria</taxon>
        <taxon>Pseudomonadati</taxon>
        <taxon>Bacteroidota</taxon>
        <taxon>Cytophagia</taxon>
        <taxon>Cytophagales</taxon>
        <taxon>Cyclobacteriaceae</taxon>
        <taxon>Belliella</taxon>
    </lineage>
</organism>
<evidence type="ECO:0000313" key="3">
    <source>
        <dbReference type="EMBL" id="AFL82719.1"/>
    </source>
</evidence>
<dbReference type="KEGG" id="bbd:Belba_0047"/>
<dbReference type="GO" id="GO:0005737">
    <property type="term" value="C:cytoplasm"/>
    <property type="evidence" value="ECO:0007669"/>
    <property type="project" value="UniProtKB-SubCell"/>
</dbReference>
<evidence type="ECO:0000256" key="1">
    <source>
        <dbReference type="ARBA" id="ARBA00007768"/>
    </source>
</evidence>
<dbReference type="PANTHER" id="PTHR12598:SF0">
    <property type="entry name" value="COPPER HOMEOSTASIS PROTEIN CUTC HOMOLOG"/>
    <property type="match status" value="1"/>
</dbReference>
<protein>
    <recommendedName>
        <fullName evidence="2">PF03932 family protein CutC</fullName>
    </recommendedName>
</protein>
<dbReference type="GO" id="GO:0005507">
    <property type="term" value="F:copper ion binding"/>
    <property type="evidence" value="ECO:0007669"/>
    <property type="project" value="TreeGrafter"/>
</dbReference>
<dbReference type="OrthoDB" id="9815677at2"/>
<dbReference type="HAMAP" id="MF_00795">
    <property type="entry name" value="CutC"/>
    <property type="match status" value="1"/>
</dbReference>
<sequence length="245" mass="27276">MTKILLEVPVFTIEAALLANRFGVDRLELCSDFGEGGVTPSVGALAFLKEKMKTPIFVMIRPRGGDFVYTEEEIEVMRRDIQILSSYGADGFVFGVLDEKGNIDKRACEVLIKESRGKPCTFHRAFDVCSNPFMALEEIIDCGFKRILTSGMRNSVSEGLKIISELLKLAQDRIIVMPGGGLKPSDVEKLKPSKRLLEVHASCKSYRNSKSIYTSNDLNLSQNIDTSNKVLTLDEKVLSEFNKVL</sequence>
<dbReference type="Gene3D" id="3.20.20.380">
    <property type="entry name" value="Copper homeostasis (CutC) domain"/>
    <property type="match status" value="1"/>
</dbReference>
<comment type="caution">
    <text evidence="2">Once thought to be involved in copper homeostasis, experiments in E.coli have shown this is not the case.</text>
</comment>
<comment type="subcellular location">
    <subcellularLocation>
        <location evidence="2">Cytoplasm</location>
    </subcellularLocation>
</comment>
<proteinExistence type="inferred from homology"/>